<accession>A0ABV0MGG5</accession>
<reference evidence="1 2" key="1">
    <citation type="submission" date="2021-06" db="EMBL/GenBank/DDBJ databases">
        <authorList>
            <person name="Palmer J.M."/>
        </authorList>
    </citation>
    <scope>NUCLEOTIDE SEQUENCE [LARGE SCALE GENOMIC DNA]</scope>
    <source>
        <strain evidence="1 2">GA_2019</strain>
        <tissue evidence="1">Muscle</tissue>
    </source>
</reference>
<evidence type="ECO:0000313" key="2">
    <source>
        <dbReference type="Proteomes" id="UP001476798"/>
    </source>
</evidence>
<gene>
    <name evidence="1" type="ORF">GOODEAATRI_002446</name>
</gene>
<protein>
    <submittedName>
        <fullName evidence="1">Uncharacterized protein</fullName>
    </submittedName>
</protein>
<comment type="caution">
    <text evidence="1">The sequence shown here is derived from an EMBL/GenBank/DDBJ whole genome shotgun (WGS) entry which is preliminary data.</text>
</comment>
<organism evidence="1 2">
    <name type="scientific">Goodea atripinnis</name>
    <dbReference type="NCBI Taxonomy" id="208336"/>
    <lineage>
        <taxon>Eukaryota</taxon>
        <taxon>Metazoa</taxon>
        <taxon>Chordata</taxon>
        <taxon>Craniata</taxon>
        <taxon>Vertebrata</taxon>
        <taxon>Euteleostomi</taxon>
        <taxon>Actinopterygii</taxon>
        <taxon>Neopterygii</taxon>
        <taxon>Teleostei</taxon>
        <taxon>Neoteleostei</taxon>
        <taxon>Acanthomorphata</taxon>
        <taxon>Ovalentaria</taxon>
        <taxon>Atherinomorphae</taxon>
        <taxon>Cyprinodontiformes</taxon>
        <taxon>Goodeidae</taxon>
        <taxon>Goodea</taxon>
    </lineage>
</organism>
<name>A0ABV0MGG5_9TELE</name>
<proteinExistence type="predicted"/>
<sequence>MLLLLVQLMPERFLQLCIGFKSPCMSNSWVGETKTANILRKVSQKKKWCETKMSRYRVLSSGRSQSCSLTLSVSDKHVPLLHSWFDLLLHSSPNITHITATRLPFLVH</sequence>
<keyword evidence="2" id="KW-1185">Reference proteome</keyword>
<dbReference type="EMBL" id="JAHRIO010000086">
    <property type="protein sequence ID" value="MEQ2157498.1"/>
    <property type="molecule type" value="Genomic_DNA"/>
</dbReference>
<evidence type="ECO:0000313" key="1">
    <source>
        <dbReference type="EMBL" id="MEQ2157498.1"/>
    </source>
</evidence>
<dbReference type="Proteomes" id="UP001476798">
    <property type="component" value="Unassembled WGS sequence"/>
</dbReference>